<comment type="caution">
    <text evidence="4">The sequence shown here is derived from an EMBL/GenBank/DDBJ whole genome shotgun (WGS) entry which is preliminary data.</text>
</comment>
<dbReference type="InterPro" id="IPR008978">
    <property type="entry name" value="HSP20-like_chaperone"/>
</dbReference>
<sequence length="492" mass="55745">MLTPRFIASQTSETLVLTIYIPSVRASEIELSTPTPTRLNLHVNPYFLRLTFPHPVVDVDSVDPYNASSAKYDPSSGILTLTLYKQIPGSDFGDLSMISRLMAVDESLKKGYTPSIEVVDSKEENGSQSREDDNIKTSENPMEPLRTEMGKLDLKRERAVLLEAEKNNWVLPQNLDITPGPSFDSTFTTTSSSCRPYGFLDMHSGYFRHASSAYSDNEANELGPDVEQLAPVERRAKGKQKVDAKFDGSYYLADYVNDEEISDIIKWKHPYPDNGSDIEFTEDEKLAMINLPRKEYIPTLEQTRTLYLTLVSLLLSSAYDTRTTQSDPTAESPWTLTVLTPAFAALSPPLSTWKTAEVLIEFYKRALSYPLYRHWGLCERCKADVVNILKGGRRSILRVLLKMNHLLKAHDAYYVYGKIWLEDFCVWLQKGASDETLRTLADEVHNSRVEKSMLGWDLDELEIAAQEVMEEPPDSDDEDESDEMENMTPSIL</sequence>
<dbReference type="InterPro" id="IPR039742">
    <property type="entry name" value="Shq1"/>
</dbReference>
<reference evidence="4" key="1">
    <citation type="submission" date="2021-10" db="EMBL/GenBank/DDBJ databases">
        <title>De novo Genome Assembly of Clathrus columnatus (Basidiomycota, Fungi) Using Illumina and Nanopore Sequence Data.</title>
        <authorList>
            <person name="Ogiso-Tanaka E."/>
            <person name="Itagaki H."/>
            <person name="Hosoya T."/>
            <person name="Hosaka K."/>
        </authorList>
    </citation>
    <scope>NUCLEOTIDE SEQUENCE</scope>
    <source>
        <strain evidence="4">MO-923</strain>
    </source>
</reference>
<gene>
    <name evidence="4" type="ORF">Clacol_006161</name>
</gene>
<dbReference type="InterPro" id="IPR048696">
    <property type="entry name" value="SHQ1-like_CS"/>
</dbReference>
<evidence type="ECO:0000259" key="3">
    <source>
        <dbReference type="PROSITE" id="PS51203"/>
    </source>
</evidence>
<dbReference type="Proteomes" id="UP001050691">
    <property type="component" value="Unassembled WGS sequence"/>
</dbReference>
<dbReference type="GO" id="GO:0005654">
    <property type="term" value="C:nucleoplasm"/>
    <property type="evidence" value="ECO:0007669"/>
    <property type="project" value="TreeGrafter"/>
</dbReference>
<dbReference type="GO" id="GO:0000493">
    <property type="term" value="P:box H/ACA snoRNP assembly"/>
    <property type="evidence" value="ECO:0007669"/>
    <property type="project" value="InterPro"/>
</dbReference>
<dbReference type="PANTHER" id="PTHR12967">
    <property type="entry name" value="PROTEIN SHQ1 HOMOLOG"/>
    <property type="match status" value="1"/>
</dbReference>
<comment type="similarity">
    <text evidence="1">Belongs to the SHQ1 family.</text>
</comment>
<dbReference type="InterPro" id="IPR007052">
    <property type="entry name" value="CS_dom"/>
</dbReference>
<evidence type="ECO:0000256" key="2">
    <source>
        <dbReference type="SAM" id="MobiDB-lite"/>
    </source>
</evidence>
<keyword evidence="5" id="KW-1185">Reference proteome</keyword>
<dbReference type="AlphaFoldDB" id="A0AAV5AGV7"/>
<proteinExistence type="inferred from homology"/>
<evidence type="ECO:0000256" key="1">
    <source>
        <dbReference type="ARBA" id="ARBA00005607"/>
    </source>
</evidence>
<feature type="region of interest" description="Disordered" evidence="2">
    <location>
        <begin position="468"/>
        <end position="492"/>
    </location>
</feature>
<feature type="compositionally biased region" description="Acidic residues" evidence="2">
    <location>
        <begin position="468"/>
        <end position="485"/>
    </location>
</feature>
<accession>A0AAV5AGV7</accession>
<organism evidence="4 5">
    <name type="scientific">Clathrus columnatus</name>
    <dbReference type="NCBI Taxonomy" id="1419009"/>
    <lineage>
        <taxon>Eukaryota</taxon>
        <taxon>Fungi</taxon>
        <taxon>Dikarya</taxon>
        <taxon>Basidiomycota</taxon>
        <taxon>Agaricomycotina</taxon>
        <taxon>Agaricomycetes</taxon>
        <taxon>Phallomycetidae</taxon>
        <taxon>Phallales</taxon>
        <taxon>Clathraceae</taxon>
        <taxon>Clathrus</taxon>
    </lineage>
</organism>
<evidence type="ECO:0000313" key="5">
    <source>
        <dbReference type="Proteomes" id="UP001050691"/>
    </source>
</evidence>
<dbReference type="PANTHER" id="PTHR12967:SF0">
    <property type="entry name" value="PROTEIN SHQ1 HOMOLOG"/>
    <property type="match status" value="1"/>
</dbReference>
<feature type="compositionally biased region" description="Basic and acidic residues" evidence="2">
    <location>
        <begin position="119"/>
        <end position="136"/>
    </location>
</feature>
<dbReference type="PROSITE" id="PS51203">
    <property type="entry name" value="CS"/>
    <property type="match status" value="1"/>
</dbReference>
<feature type="domain" description="CS" evidence="3">
    <location>
        <begin position="1"/>
        <end position="96"/>
    </location>
</feature>
<dbReference type="InterPro" id="IPR007009">
    <property type="entry name" value="Shq1_C"/>
</dbReference>
<feature type="region of interest" description="Disordered" evidence="2">
    <location>
        <begin position="115"/>
        <end position="142"/>
    </location>
</feature>
<protein>
    <recommendedName>
        <fullName evidence="3">CS domain-containing protein</fullName>
    </recommendedName>
</protein>
<dbReference type="Pfam" id="PF21413">
    <property type="entry name" value="SHQ1-like_CS"/>
    <property type="match status" value="1"/>
</dbReference>
<dbReference type="CDD" id="cd00298">
    <property type="entry name" value="ACD_sHsps_p23-like"/>
    <property type="match status" value="1"/>
</dbReference>
<dbReference type="EMBL" id="BPWL01000007">
    <property type="protein sequence ID" value="GJJ11923.1"/>
    <property type="molecule type" value="Genomic_DNA"/>
</dbReference>
<dbReference type="Pfam" id="PF04925">
    <property type="entry name" value="SHQ1"/>
    <property type="match status" value="1"/>
</dbReference>
<dbReference type="GO" id="GO:0051082">
    <property type="term" value="F:unfolded protein binding"/>
    <property type="evidence" value="ECO:0007669"/>
    <property type="project" value="TreeGrafter"/>
</dbReference>
<name>A0AAV5AGV7_9AGAM</name>
<dbReference type="Gene3D" id="2.60.40.790">
    <property type="match status" value="1"/>
</dbReference>
<dbReference type="GO" id="GO:0005737">
    <property type="term" value="C:cytoplasm"/>
    <property type="evidence" value="ECO:0007669"/>
    <property type="project" value="TreeGrafter"/>
</dbReference>
<evidence type="ECO:0000313" key="4">
    <source>
        <dbReference type="EMBL" id="GJJ11923.1"/>
    </source>
</evidence>
<dbReference type="SUPFAM" id="SSF49764">
    <property type="entry name" value="HSP20-like chaperones"/>
    <property type="match status" value="1"/>
</dbReference>